<proteinExistence type="inferred from homology"/>
<dbReference type="GO" id="GO:0007059">
    <property type="term" value="P:chromosome segregation"/>
    <property type="evidence" value="ECO:0007669"/>
    <property type="project" value="InterPro"/>
</dbReference>
<dbReference type="PANTHER" id="PTHR28573:SF1">
    <property type="entry name" value="SPINDLE AND KINETOCHORE-ASSOCIATED PROTEIN 1"/>
    <property type="match status" value="1"/>
</dbReference>
<organism evidence="4 5">
    <name type="scientific">Microctonus aethiopoides</name>
    <dbReference type="NCBI Taxonomy" id="144406"/>
    <lineage>
        <taxon>Eukaryota</taxon>
        <taxon>Metazoa</taxon>
        <taxon>Ecdysozoa</taxon>
        <taxon>Arthropoda</taxon>
        <taxon>Hexapoda</taxon>
        <taxon>Insecta</taxon>
        <taxon>Pterygota</taxon>
        <taxon>Neoptera</taxon>
        <taxon>Endopterygota</taxon>
        <taxon>Hymenoptera</taxon>
        <taxon>Apocrita</taxon>
        <taxon>Ichneumonoidea</taxon>
        <taxon>Braconidae</taxon>
        <taxon>Euphorinae</taxon>
        <taxon>Microctonus</taxon>
    </lineage>
</organism>
<protein>
    <recommendedName>
        <fullName evidence="2">SKA complex subunit 1</fullName>
    </recommendedName>
    <alternativeName>
        <fullName evidence="3">Spindle and kinetochore-associated protein 1</fullName>
    </alternativeName>
</protein>
<dbReference type="InterPro" id="IPR042031">
    <property type="entry name" value="SKA1_MBD_sf"/>
</dbReference>
<evidence type="ECO:0000256" key="3">
    <source>
        <dbReference type="ARBA" id="ARBA00047202"/>
    </source>
</evidence>
<dbReference type="GO" id="GO:0051301">
    <property type="term" value="P:cell division"/>
    <property type="evidence" value="ECO:0007669"/>
    <property type="project" value="InterPro"/>
</dbReference>
<comment type="similarity">
    <text evidence="1">Belongs to the SKA1 family.</text>
</comment>
<gene>
    <name evidence="4" type="ORF">PV328_002484</name>
</gene>
<dbReference type="GO" id="GO:0031110">
    <property type="term" value="P:regulation of microtubule polymerization or depolymerization"/>
    <property type="evidence" value="ECO:0007669"/>
    <property type="project" value="TreeGrafter"/>
</dbReference>
<evidence type="ECO:0000256" key="2">
    <source>
        <dbReference type="ARBA" id="ARBA00047182"/>
    </source>
</evidence>
<dbReference type="AlphaFoldDB" id="A0AA39F6G0"/>
<reference evidence="4" key="2">
    <citation type="submission" date="2023-03" db="EMBL/GenBank/DDBJ databases">
        <authorList>
            <person name="Inwood S.N."/>
            <person name="Skelly J.G."/>
            <person name="Guhlin J."/>
            <person name="Harrop T.W.R."/>
            <person name="Goldson S.G."/>
            <person name="Dearden P.K."/>
        </authorList>
    </citation>
    <scope>NUCLEOTIDE SEQUENCE</scope>
    <source>
        <strain evidence="4">Irish</strain>
        <tissue evidence="4">Whole body</tissue>
    </source>
</reference>
<dbReference type="Proteomes" id="UP001168990">
    <property type="component" value="Unassembled WGS sequence"/>
</dbReference>
<evidence type="ECO:0000313" key="5">
    <source>
        <dbReference type="Proteomes" id="UP001168990"/>
    </source>
</evidence>
<dbReference type="GO" id="GO:0008017">
    <property type="term" value="F:microtubule binding"/>
    <property type="evidence" value="ECO:0007669"/>
    <property type="project" value="InterPro"/>
</dbReference>
<dbReference type="GO" id="GO:0072686">
    <property type="term" value="C:mitotic spindle"/>
    <property type="evidence" value="ECO:0007669"/>
    <property type="project" value="TreeGrafter"/>
</dbReference>
<keyword evidence="5" id="KW-1185">Reference proteome</keyword>
<name>A0AA39F6G0_9HYME</name>
<dbReference type="PANTHER" id="PTHR28573">
    <property type="entry name" value="SPINDLE AND KINETOCHORE-ASSOCIATED PROTEIN 1"/>
    <property type="match status" value="1"/>
</dbReference>
<dbReference type="GO" id="GO:0000278">
    <property type="term" value="P:mitotic cell cycle"/>
    <property type="evidence" value="ECO:0007669"/>
    <property type="project" value="TreeGrafter"/>
</dbReference>
<evidence type="ECO:0000313" key="4">
    <source>
        <dbReference type="EMBL" id="KAK0163790.1"/>
    </source>
</evidence>
<accession>A0AA39F6G0</accession>
<sequence>MAVNQSLEDLLRSKVNKIDELQVATTCITEKDELKNSLRDAALDVDTISKSIFSMRQNLNSMRLQNVECQEYMIFLQSLNEKIEHLENNIPPELIQALPKQENETPEIHNEKIKNGCQMSSAKIINKSNGHNIIETVYDSEYVPQLANCRKTLFTDGEDIQYIIEPLDESEFAKIPKYMIGRQTLVVLNDFIASINKIMKAKYSLLALGKNGARQKGKLDLYLQFKKEEADVCTKKERKYFFTAEDYHREIKFKLDKTKLNLLTVLRHCRKIQELRFGKNIKYEVINGSR</sequence>
<dbReference type="InterPro" id="IPR009829">
    <property type="entry name" value="SKA1"/>
</dbReference>
<comment type="caution">
    <text evidence="4">The sequence shown here is derived from an EMBL/GenBank/DDBJ whole genome shotgun (WGS) entry which is preliminary data.</text>
</comment>
<evidence type="ECO:0000256" key="1">
    <source>
        <dbReference type="ARBA" id="ARBA00006836"/>
    </source>
</evidence>
<reference evidence="4" key="1">
    <citation type="journal article" date="2023" name="bioRxiv">
        <title>Scaffold-level genome assemblies of two parasitoid biocontrol wasps reveal the parthenogenesis mechanism and an associated novel virus.</title>
        <authorList>
            <person name="Inwood S."/>
            <person name="Skelly J."/>
            <person name="Guhlin J."/>
            <person name="Harrop T."/>
            <person name="Goldson S."/>
            <person name="Dearden P."/>
        </authorList>
    </citation>
    <scope>NUCLEOTIDE SEQUENCE</scope>
    <source>
        <strain evidence="4">Irish</strain>
        <tissue evidence="4">Whole body</tissue>
    </source>
</reference>
<dbReference type="GO" id="GO:0005876">
    <property type="term" value="C:spindle microtubule"/>
    <property type="evidence" value="ECO:0007669"/>
    <property type="project" value="TreeGrafter"/>
</dbReference>
<dbReference type="Pfam" id="PF07160">
    <property type="entry name" value="SKA1"/>
    <property type="match status" value="1"/>
</dbReference>
<dbReference type="Gene3D" id="1.10.10.1890">
    <property type="entry name" value="Ska1 microtubule binding domain-like"/>
    <property type="match status" value="1"/>
</dbReference>
<dbReference type="EMBL" id="JAQQBS010001422">
    <property type="protein sequence ID" value="KAK0163790.1"/>
    <property type="molecule type" value="Genomic_DNA"/>
</dbReference>
<dbReference type="GO" id="GO:0000940">
    <property type="term" value="C:outer kinetochore"/>
    <property type="evidence" value="ECO:0007669"/>
    <property type="project" value="TreeGrafter"/>
</dbReference>